<evidence type="ECO:0000313" key="3">
    <source>
        <dbReference type="Proteomes" id="UP000595472"/>
    </source>
</evidence>
<organism evidence="2 3">
    <name type="scientific">Arthrobacter phage Wollypog</name>
    <dbReference type="NCBI Taxonomy" id="2790985"/>
    <lineage>
        <taxon>Viruses</taxon>
        <taxon>Duplodnaviria</taxon>
        <taxon>Heunggongvirae</taxon>
        <taxon>Uroviricota</taxon>
        <taxon>Caudoviricetes</taxon>
        <taxon>Wollypogvirus</taxon>
        <taxon>Wollypogvirus wollypog</taxon>
    </lineage>
</organism>
<name>A0A7T3KC96_9CAUD</name>
<proteinExistence type="predicted"/>
<reference evidence="2 3" key="1">
    <citation type="submission" date="2020-10" db="EMBL/GenBank/DDBJ databases">
        <authorList>
            <person name="Abad L.A."/>
            <person name="Alter J."/>
            <person name="Becerra C.Y."/>
            <person name="Boehle J."/>
            <person name="Bustos B."/>
            <person name="Connatser B.I."/>
            <person name="Cutright B."/>
            <person name="Gavin J."/>
            <person name="Gomez A.P."/>
            <person name="Grabar K."/>
            <person name="Hur E.Y."/>
            <person name="Ioh M.T."/>
            <person name="Joya-Campos L."/>
            <person name="Lauhon H.N."/>
            <person name="Lee S."/>
            <person name="Maranan R.T."/>
            <person name="Park Y.G."/>
            <person name="Priest M."/>
            <person name="Samuels S.O."/>
            <person name="Sarameh Y.J."/>
            <person name="Schreiber J.M."/>
            <person name="Shepard L."/>
            <person name="Sheth K.J."/>
            <person name="Silva C.A."/>
            <person name="Smyers G.M."/>
            <person name="Tam S."/>
            <person name="Tamura C.M."/>
            <person name="Wucher D.E."/>
            <person name="Donachie S.P."/>
            <person name="Reed F.A."/>
            <person name="Palecanda S."/>
            <person name="Chong R.A."/>
            <person name="Porter M.L."/>
            <person name="Garlena R.A."/>
            <person name="Russell D.A."/>
            <person name="Jacobs-Sera D."/>
            <person name="Hatfull G.F."/>
        </authorList>
    </citation>
    <scope>NUCLEOTIDE SEQUENCE [LARGE SCALE GENOMIC DNA]</scope>
</reference>
<dbReference type="PROSITE" id="PS51257">
    <property type="entry name" value="PROKAR_LIPOPROTEIN"/>
    <property type="match status" value="1"/>
</dbReference>
<keyword evidence="1" id="KW-1133">Transmembrane helix</keyword>
<feature type="transmembrane region" description="Helical" evidence="1">
    <location>
        <begin position="46"/>
        <end position="64"/>
    </location>
</feature>
<evidence type="ECO:0000313" key="2">
    <source>
        <dbReference type="EMBL" id="QPX62603.1"/>
    </source>
</evidence>
<keyword evidence="1" id="KW-0812">Transmembrane</keyword>
<keyword evidence="1" id="KW-0472">Membrane</keyword>
<feature type="transmembrane region" description="Helical" evidence="1">
    <location>
        <begin position="21"/>
        <end position="40"/>
    </location>
</feature>
<dbReference type="Proteomes" id="UP000595472">
    <property type="component" value="Segment"/>
</dbReference>
<sequence>MISPSRPERSQPIMPRNARRATVLFAVLALACLIASFWWPEHFWKLIASGFLLLVSAVIVMAVVHPEFGKK</sequence>
<dbReference type="RefSeq" id="YP_010648542.1">
    <property type="nucleotide sequence ID" value="NC_070760.1"/>
</dbReference>
<dbReference type="GeneID" id="77923982"/>
<gene>
    <name evidence="2" type="primary">51</name>
    <name evidence="2" type="ORF">SEA_WOLLYPOG_51</name>
</gene>
<dbReference type="KEGG" id="vg:77923982"/>
<evidence type="ECO:0000256" key="1">
    <source>
        <dbReference type="SAM" id="Phobius"/>
    </source>
</evidence>
<protein>
    <submittedName>
        <fullName evidence="2">Membrane protein</fullName>
    </submittedName>
</protein>
<dbReference type="EMBL" id="MW055913">
    <property type="protein sequence ID" value="QPX62603.1"/>
    <property type="molecule type" value="Genomic_DNA"/>
</dbReference>
<accession>A0A7T3KC96</accession>
<keyword evidence="3" id="KW-1185">Reference proteome</keyword>